<dbReference type="InterPro" id="IPR050346">
    <property type="entry name" value="FMO-like"/>
</dbReference>
<organism evidence="7 8">
    <name type="scientific">Zasmidium cellare</name>
    <name type="common">Wine cellar mold</name>
    <name type="synonym">Racodium cellare</name>
    <dbReference type="NCBI Taxonomy" id="395010"/>
    <lineage>
        <taxon>Eukaryota</taxon>
        <taxon>Fungi</taxon>
        <taxon>Dikarya</taxon>
        <taxon>Ascomycota</taxon>
        <taxon>Pezizomycotina</taxon>
        <taxon>Dothideomycetes</taxon>
        <taxon>Dothideomycetidae</taxon>
        <taxon>Mycosphaerellales</taxon>
        <taxon>Mycosphaerellaceae</taxon>
        <taxon>Zasmidium</taxon>
    </lineage>
</organism>
<keyword evidence="2" id="KW-0285">Flavoprotein</keyword>
<dbReference type="PIRSF" id="PIRSF000332">
    <property type="entry name" value="FMO"/>
    <property type="match status" value="1"/>
</dbReference>
<comment type="similarity">
    <text evidence="1">Belongs to the FMO family.</text>
</comment>
<keyword evidence="5" id="KW-0560">Oxidoreductase</keyword>
<evidence type="ECO:0000256" key="3">
    <source>
        <dbReference type="ARBA" id="ARBA00022827"/>
    </source>
</evidence>
<evidence type="ECO:0000256" key="2">
    <source>
        <dbReference type="ARBA" id="ARBA00022630"/>
    </source>
</evidence>
<dbReference type="Proteomes" id="UP001305779">
    <property type="component" value="Unassembled WGS sequence"/>
</dbReference>
<reference evidence="7 8" key="1">
    <citation type="journal article" date="2023" name="G3 (Bethesda)">
        <title>A chromosome-level genome assembly of Zasmidium syzygii isolated from banana leaves.</title>
        <authorList>
            <person name="van Westerhoven A.C."/>
            <person name="Mehrabi R."/>
            <person name="Talebi R."/>
            <person name="Steentjes M.B.F."/>
            <person name="Corcolon B."/>
            <person name="Chong P.A."/>
            <person name="Kema G.H.J."/>
            <person name="Seidl M.F."/>
        </authorList>
    </citation>
    <scope>NUCLEOTIDE SEQUENCE [LARGE SCALE GENOMIC DNA]</scope>
    <source>
        <strain evidence="7 8">P124</strain>
    </source>
</reference>
<keyword evidence="8" id="KW-1185">Reference proteome</keyword>
<dbReference type="SUPFAM" id="SSF51905">
    <property type="entry name" value="FAD/NAD(P)-binding domain"/>
    <property type="match status" value="1"/>
</dbReference>
<dbReference type="PANTHER" id="PTHR23023">
    <property type="entry name" value="DIMETHYLANILINE MONOOXYGENASE"/>
    <property type="match status" value="1"/>
</dbReference>
<evidence type="ECO:0000256" key="5">
    <source>
        <dbReference type="ARBA" id="ARBA00023002"/>
    </source>
</evidence>
<evidence type="ECO:0008006" key="9">
    <source>
        <dbReference type="Google" id="ProtNLM"/>
    </source>
</evidence>
<gene>
    <name evidence="7" type="ORF">PRZ48_002084</name>
</gene>
<comment type="caution">
    <text evidence="7">The sequence shown here is derived from an EMBL/GenBank/DDBJ whole genome shotgun (WGS) entry which is preliminary data.</text>
</comment>
<protein>
    <recommendedName>
        <fullName evidence="9">Flavin-containing monooxygenase</fullName>
    </recommendedName>
</protein>
<dbReference type="Gene3D" id="3.50.50.60">
    <property type="entry name" value="FAD/NAD(P)-binding domain"/>
    <property type="match status" value="1"/>
</dbReference>
<evidence type="ECO:0000313" key="8">
    <source>
        <dbReference type="Proteomes" id="UP001305779"/>
    </source>
</evidence>
<dbReference type="PRINTS" id="PR00370">
    <property type="entry name" value="FMOXYGENASE"/>
</dbReference>
<dbReference type="InterPro" id="IPR020946">
    <property type="entry name" value="Flavin_mOase-like"/>
</dbReference>
<name>A0ABR0F4T0_ZASCE</name>
<evidence type="ECO:0000256" key="6">
    <source>
        <dbReference type="SAM" id="Coils"/>
    </source>
</evidence>
<dbReference type="InterPro" id="IPR036188">
    <property type="entry name" value="FAD/NAD-bd_sf"/>
</dbReference>
<accession>A0ABR0F4T0</accession>
<evidence type="ECO:0000313" key="7">
    <source>
        <dbReference type="EMBL" id="KAK4508346.1"/>
    </source>
</evidence>
<dbReference type="Pfam" id="PF00743">
    <property type="entry name" value="FMO-like"/>
    <property type="match status" value="1"/>
</dbReference>
<keyword evidence="6" id="KW-0175">Coiled coil</keyword>
<dbReference type="CDD" id="cd06223">
    <property type="entry name" value="PRTases_typeI"/>
    <property type="match status" value="1"/>
</dbReference>
<evidence type="ECO:0000256" key="1">
    <source>
        <dbReference type="ARBA" id="ARBA00009183"/>
    </source>
</evidence>
<proteinExistence type="inferred from homology"/>
<sequence length="562" mass="63422">MSGGLGKRVCIVGAGSSGLVATKCFVEEGYDVTTFERNDHVGGLWHYTTDPTQTTALPGTKVNVSKQGMPFSDFPMPDSVREIHPSAKEIETYLDSYAEHFDIKRRIRFSTEVLGLRRATDKDQWLVTTKARGKADSAQETYAFDRVLVSTGGHTKPSWPNLKGRDDFKGKLIHAQAFKEPHKYAGKTVVLVGISTTASDSIEFLRQAGAKKIYMSHRRSIKVMPRTFRGKAVDHGLTRRVAGILETMRLISPGLFGFMLGKLMVSMQKSAWPKLLEHPAFTTRNMPQPLSSIPNVSDNLPINLMEGHVESVQGIDHFSGPNSITLTDGTVLHDIDAVICATGTSFDISALLQPEDDPTNAKLAPELFHKIRTSKYYSEGRPATWLYRNLLSIQHPHSLAFLGHLIYKGAWFTIAERMSIALAQLWEGNYPMPSQIEMERNATKHFQWLITELNKGFISHAGFSQELDHDKWFNAVGGTDLYERTGWGWKGWQFWWNDRPLYKLVMDGPDTPFALRLFVTKRGRKSWPGARGAIEKANREVDELVEKWKREQEVLKKKEKNT</sequence>
<dbReference type="EMBL" id="JAXOVC010000001">
    <property type="protein sequence ID" value="KAK4508346.1"/>
    <property type="molecule type" value="Genomic_DNA"/>
</dbReference>
<evidence type="ECO:0000256" key="4">
    <source>
        <dbReference type="ARBA" id="ARBA00022857"/>
    </source>
</evidence>
<feature type="coiled-coil region" evidence="6">
    <location>
        <begin position="534"/>
        <end position="561"/>
    </location>
</feature>
<keyword evidence="3" id="KW-0274">FAD</keyword>
<keyword evidence="4" id="KW-0521">NADP</keyword>
<dbReference type="InterPro" id="IPR000836">
    <property type="entry name" value="PRTase_dom"/>
</dbReference>
<dbReference type="InterPro" id="IPR000960">
    <property type="entry name" value="Flavin_mOase"/>
</dbReference>